<dbReference type="EMBL" id="QXIL01000002">
    <property type="protein sequence ID" value="RXI79917.1"/>
    <property type="molecule type" value="Genomic_DNA"/>
</dbReference>
<evidence type="ECO:0000313" key="1">
    <source>
        <dbReference type="EMBL" id="RXI79917.1"/>
    </source>
</evidence>
<evidence type="ECO:0000313" key="2">
    <source>
        <dbReference type="Proteomes" id="UP000290602"/>
    </source>
</evidence>
<gene>
    <name evidence="1" type="ORF">DXH47_02000</name>
</gene>
<dbReference type="AlphaFoldDB" id="A0A4Q0VMC7"/>
<comment type="caution">
    <text evidence="1">The sequence shown here is derived from an EMBL/GenBank/DDBJ whole genome shotgun (WGS) entry which is preliminary data.</text>
</comment>
<dbReference type="InterPro" id="IPR033753">
    <property type="entry name" value="GCV_H/Fam206"/>
</dbReference>
<dbReference type="Gene3D" id="2.40.50.100">
    <property type="match status" value="1"/>
</dbReference>
<reference evidence="1 2" key="1">
    <citation type="submission" date="2018-08" db="EMBL/GenBank/DDBJ databases">
        <title>Lactobacillus suantsai sp. nov., isolated from traditional fermented suan-tsai in Taiwan.</title>
        <authorList>
            <person name="Huang C.-H."/>
        </authorList>
    </citation>
    <scope>NUCLEOTIDE SEQUENCE [LARGE SCALE GENOMIC DNA]</scope>
    <source>
        <strain evidence="1 2">BCRC 12945</strain>
    </source>
</reference>
<dbReference type="SUPFAM" id="SSF51230">
    <property type="entry name" value="Single hybrid motif"/>
    <property type="match status" value="1"/>
</dbReference>
<name>A0A4Q0VMC7_9LACO</name>
<dbReference type="Pfam" id="PF01597">
    <property type="entry name" value="GCV_H"/>
    <property type="match status" value="1"/>
</dbReference>
<dbReference type="RefSeq" id="WP_129031400.1">
    <property type="nucleotide sequence ID" value="NZ_CP059603.1"/>
</dbReference>
<protein>
    <submittedName>
        <fullName evidence="1">Glycine cleavage system H protein (Lipoate-binding)</fullName>
    </submittedName>
</protein>
<dbReference type="OrthoDB" id="9796712at2"/>
<dbReference type="Proteomes" id="UP000290602">
    <property type="component" value="Unassembled WGS sequence"/>
</dbReference>
<proteinExistence type="predicted"/>
<accession>A0A4Q0VMC7</accession>
<sequence>MIDRLETSADALWLTPQAPGVVRLGFADHGRQLVGPVQRLTWQTQTGHVRLGDPFLLVTGSKDTLMLRFPLAGRIKRINAALVDHPDRLDTHNDALDWMVELDDE</sequence>
<organism evidence="1 2">
    <name type="scientific">Levilactobacillus suantsaii</name>
    <dbReference type="NCBI Taxonomy" id="2292255"/>
    <lineage>
        <taxon>Bacteria</taxon>
        <taxon>Bacillati</taxon>
        <taxon>Bacillota</taxon>
        <taxon>Bacilli</taxon>
        <taxon>Lactobacillales</taxon>
        <taxon>Lactobacillaceae</taxon>
        <taxon>Levilactobacillus</taxon>
    </lineage>
</organism>
<keyword evidence="2" id="KW-1185">Reference proteome</keyword>
<dbReference type="InterPro" id="IPR011053">
    <property type="entry name" value="Single_hybrid_motif"/>
</dbReference>